<gene>
    <name evidence="4" type="primary">arnC_1</name>
    <name evidence="4" type="ORF">NCTC10821_01720</name>
</gene>
<dbReference type="InterPro" id="IPR029044">
    <property type="entry name" value="Nucleotide-diphossugar_trans"/>
</dbReference>
<dbReference type="SUPFAM" id="SSF53448">
    <property type="entry name" value="Nucleotide-diphospho-sugar transferases"/>
    <property type="match status" value="1"/>
</dbReference>
<name>A0A378TC61_9MYCO</name>
<dbReference type="AlphaFoldDB" id="A0A378TC61"/>
<dbReference type="CDD" id="cd04179">
    <property type="entry name" value="DPM_DPG-synthase_like"/>
    <property type="match status" value="1"/>
</dbReference>
<dbReference type="Pfam" id="PF00535">
    <property type="entry name" value="Glycos_transf_2"/>
    <property type="match status" value="1"/>
</dbReference>
<dbReference type="PANTHER" id="PTHR48090">
    <property type="entry name" value="UNDECAPRENYL-PHOSPHATE 4-DEOXY-4-FORMAMIDO-L-ARABINOSE TRANSFERASE-RELATED"/>
    <property type="match status" value="1"/>
</dbReference>
<evidence type="ECO:0000256" key="1">
    <source>
        <dbReference type="ARBA" id="ARBA00006739"/>
    </source>
</evidence>
<dbReference type="Proteomes" id="UP000254978">
    <property type="component" value="Unassembled WGS sequence"/>
</dbReference>
<dbReference type="InterPro" id="IPR050256">
    <property type="entry name" value="Glycosyltransferase_2"/>
</dbReference>
<dbReference type="GO" id="GO:0099621">
    <property type="term" value="F:undecaprenyl-phosphate 4-deoxy-4-formamido-L-arabinose transferase activity"/>
    <property type="evidence" value="ECO:0007669"/>
    <property type="project" value="UniProtKB-EC"/>
</dbReference>
<dbReference type="Gene3D" id="3.90.550.10">
    <property type="entry name" value="Spore Coat Polysaccharide Biosynthesis Protein SpsA, Chain A"/>
    <property type="match status" value="1"/>
</dbReference>
<keyword evidence="4" id="KW-0328">Glycosyltransferase</keyword>
<proteinExistence type="inferred from homology"/>
<accession>A0A378TC61</accession>
<dbReference type="InterPro" id="IPR001173">
    <property type="entry name" value="Glyco_trans_2-like"/>
</dbReference>
<keyword evidence="4" id="KW-0808">Transferase</keyword>
<dbReference type="EC" id="2.4.2.53" evidence="4"/>
<sequence length="328" mass="35859">MATSLVPLGRRRKRQNPDTDLPPDDFDGRAKTMSPDAVTTVREAISRDATPPTVSVIIPALNEARNLPHVARAMPVDIDEIVVVDGGSKDDTVAVARELWPDAVHIKQTRRGKGNALACGFAAASGDIIVAIDADGSTDPAEIPRFVAALTEGADFAKGSRFIAGGGSHDITRLRRAGNWGLNALVNVLFAATYTDLCYGYNAFWRYCLDVIDLPDTETLDPQWGDGFEIETMVNVRAVARGLTIAEVHSLEANRIHGESNLNAVRDGLRVLRTIISEFHSHARVKAPRGSHDEGNVVPFGTFLSRRLRRSDDRIRVTSKSFWKERAL</sequence>
<dbReference type="EMBL" id="UGQT01000001">
    <property type="protein sequence ID" value="STZ58210.1"/>
    <property type="molecule type" value="Genomic_DNA"/>
</dbReference>
<evidence type="ECO:0000313" key="5">
    <source>
        <dbReference type="Proteomes" id="UP000254978"/>
    </source>
</evidence>
<protein>
    <submittedName>
        <fullName evidence="4">Glycosyl transferase</fullName>
        <ecNumber evidence="4">2.4.2.53</ecNumber>
    </submittedName>
</protein>
<feature type="region of interest" description="Disordered" evidence="2">
    <location>
        <begin position="1"/>
        <end position="35"/>
    </location>
</feature>
<dbReference type="PANTHER" id="PTHR48090:SF7">
    <property type="entry name" value="RFBJ PROTEIN"/>
    <property type="match status" value="1"/>
</dbReference>
<organism evidence="4 5">
    <name type="scientific">Mycolicibacterium tokaiense</name>
    <dbReference type="NCBI Taxonomy" id="39695"/>
    <lineage>
        <taxon>Bacteria</taxon>
        <taxon>Bacillati</taxon>
        <taxon>Actinomycetota</taxon>
        <taxon>Actinomycetes</taxon>
        <taxon>Mycobacteriales</taxon>
        <taxon>Mycobacteriaceae</taxon>
        <taxon>Mycolicibacterium</taxon>
    </lineage>
</organism>
<evidence type="ECO:0000259" key="3">
    <source>
        <dbReference type="Pfam" id="PF00535"/>
    </source>
</evidence>
<evidence type="ECO:0000256" key="2">
    <source>
        <dbReference type="SAM" id="MobiDB-lite"/>
    </source>
</evidence>
<comment type="similarity">
    <text evidence="1">Belongs to the glycosyltransferase 2 family.</text>
</comment>
<feature type="domain" description="Glycosyltransferase 2-like" evidence="3">
    <location>
        <begin position="55"/>
        <end position="179"/>
    </location>
</feature>
<keyword evidence="5" id="KW-1185">Reference proteome</keyword>
<evidence type="ECO:0000313" key="4">
    <source>
        <dbReference type="EMBL" id="STZ58210.1"/>
    </source>
</evidence>
<reference evidence="4 5" key="1">
    <citation type="submission" date="2018-06" db="EMBL/GenBank/DDBJ databases">
        <authorList>
            <consortium name="Pathogen Informatics"/>
            <person name="Doyle S."/>
        </authorList>
    </citation>
    <scope>NUCLEOTIDE SEQUENCE [LARGE SCALE GENOMIC DNA]</scope>
    <source>
        <strain evidence="4 5">NCTC10821</strain>
    </source>
</reference>